<sequence>MTDPAPDTYTLFLKNGKTTTLIYASPSTTLDAIKSELIVLLSENARHIDLELPEKVSEINLAATIDPGQDVKRGFRILEDQDMKKTTVLDAGLQDGNVVAWNLGGKEFRVEVPVEEEYDDE</sequence>
<dbReference type="EMBL" id="HF936032">
    <property type="protein sequence ID" value="CCX33204.1"/>
    <property type="molecule type" value="Genomic_DNA"/>
</dbReference>
<organism evidence="1 2">
    <name type="scientific">Pyronema omphalodes (strain CBS 100304)</name>
    <name type="common">Pyronema confluens</name>
    <dbReference type="NCBI Taxonomy" id="1076935"/>
    <lineage>
        <taxon>Eukaryota</taxon>
        <taxon>Fungi</taxon>
        <taxon>Dikarya</taxon>
        <taxon>Ascomycota</taxon>
        <taxon>Pezizomycotina</taxon>
        <taxon>Pezizomycetes</taxon>
        <taxon>Pezizales</taxon>
        <taxon>Pyronemataceae</taxon>
        <taxon>Pyronema</taxon>
    </lineage>
</organism>
<proteinExistence type="predicted"/>
<evidence type="ECO:0000313" key="1">
    <source>
        <dbReference type="EMBL" id="CCX33204.1"/>
    </source>
</evidence>
<keyword evidence="2" id="KW-1185">Reference proteome</keyword>
<accession>U4LM36</accession>
<dbReference type="STRING" id="1076935.U4LM36"/>
<gene>
    <name evidence="1" type="ORF">PCON_14244</name>
</gene>
<dbReference type="OrthoDB" id="5376498at2759"/>
<evidence type="ECO:0000313" key="2">
    <source>
        <dbReference type="Proteomes" id="UP000018144"/>
    </source>
</evidence>
<dbReference type="Proteomes" id="UP000018144">
    <property type="component" value="Unassembled WGS sequence"/>
</dbReference>
<reference evidence="1 2" key="1">
    <citation type="journal article" date="2013" name="PLoS Genet.">
        <title>The genome and development-dependent transcriptomes of Pyronema confluens: a window into fungal evolution.</title>
        <authorList>
            <person name="Traeger S."/>
            <person name="Altegoer F."/>
            <person name="Freitag M."/>
            <person name="Gabaldon T."/>
            <person name="Kempken F."/>
            <person name="Kumar A."/>
            <person name="Marcet-Houben M."/>
            <person name="Poggeler S."/>
            <person name="Stajich J.E."/>
            <person name="Nowrousian M."/>
        </authorList>
    </citation>
    <scope>NUCLEOTIDE SEQUENCE [LARGE SCALE GENOMIC DNA]</scope>
    <source>
        <strain evidence="2">CBS 100304</strain>
        <tissue evidence="1">Vegetative mycelium</tissue>
    </source>
</reference>
<protein>
    <recommendedName>
        <fullName evidence="3">Ubiquitin-like domain-containing protein</fullName>
    </recommendedName>
</protein>
<name>U4LM36_PYROM</name>
<dbReference type="AlphaFoldDB" id="U4LM36"/>
<evidence type="ECO:0008006" key="3">
    <source>
        <dbReference type="Google" id="ProtNLM"/>
    </source>
</evidence>